<dbReference type="InterPro" id="IPR009061">
    <property type="entry name" value="DNA-bd_dom_put_sf"/>
</dbReference>
<protein>
    <submittedName>
        <fullName evidence="1">Dipicolinate synthase</fullName>
    </submittedName>
</protein>
<gene>
    <name evidence="1" type="ORF">CKO25_02720</name>
</gene>
<dbReference type="RefSeq" id="WP_200386399.1">
    <property type="nucleotide sequence ID" value="NZ_NRSD01000002.1"/>
</dbReference>
<reference evidence="1 2" key="1">
    <citation type="journal article" date="2020" name="Microorganisms">
        <title>Osmotic Adaptation and Compatible Solute Biosynthesis of Phototrophic Bacteria as Revealed from Genome Analyses.</title>
        <authorList>
            <person name="Imhoff J.F."/>
            <person name="Rahn T."/>
            <person name="Kunzel S."/>
            <person name="Keller A."/>
            <person name="Neulinger S.C."/>
        </authorList>
    </citation>
    <scope>NUCLEOTIDE SEQUENCE [LARGE SCALE GENOMIC DNA]</scope>
    <source>
        <strain evidence="1 2">DSM 21303</strain>
    </source>
</reference>
<dbReference type="PANTHER" id="PTHR36154">
    <property type="entry name" value="DNA-BINDING TRANSCRIPTIONAL ACTIVATOR ALPA"/>
    <property type="match status" value="1"/>
</dbReference>
<keyword evidence="2" id="KW-1185">Reference proteome</keyword>
<organism evidence="1 2">
    <name type="scientific">Thiocapsa imhoffii</name>
    <dbReference type="NCBI Taxonomy" id="382777"/>
    <lineage>
        <taxon>Bacteria</taxon>
        <taxon>Pseudomonadati</taxon>
        <taxon>Pseudomonadota</taxon>
        <taxon>Gammaproteobacteria</taxon>
        <taxon>Chromatiales</taxon>
        <taxon>Chromatiaceae</taxon>
        <taxon>Thiocapsa</taxon>
    </lineage>
</organism>
<dbReference type="EMBL" id="NRSD01000002">
    <property type="protein sequence ID" value="MBK1643587.1"/>
    <property type="molecule type" value="Genomic_DNA"/>
</dbReference>
<dbReference type="PANTHER" id="PTHR36154:SF1">
    <property type="entry name" value="DNA-BINDING TRANSCRIPTIONAL ACTIVATOR ALPA"/>
    <property type="match status" value="1"/>
</dbReference>
<dbReference type="InterPro" id="IPR010260">
    <property type="entry name" value="AlpA"/>
</dbReference>
<name>A0A9X0WF95_9GAMM</name>
<dbReference type="Gene3D" id="1.10.238.160">
    <property type="match status" value="1"/>
</dbReference>
<accession>A0A9X0WF95</accession>
<dbReference type="AlphaFoldDB" id="A0A9X0WF95"/>
<evidence type="ECO:0000313" key="1">
    <source>
        <dbReference type="EMBL" id="MBK1643587.1"/>
    </source>
</evidence>
<sequence>MSATTRFIRIAQVCDRVGLKRACIYRYIKLGKFPAPVKLGPRASAWVESEVEDWQKQQVIGSRKAA</sequence>
<dbReference type="Proteomes" id="UP001138802">
    <property type="component" value="Unassembled WGS sequence"/>
</dbReference>
<dbReference type="Pfam" id="PF05930">
    <property type="entry name" value="Phage_AlpA"/>
    <property type="match status" value="1"/>
</dbReference>
<proteinExistence type="predicted"/>
<dbReference type="SUPFAM" id="SSF46955">
    <property type="entry name" value="Putative DNA-binding domain"/>
    <property type="match status" value="1"/>
</dbReference>
<comment type="caution">
    <text evidence="1">The sequence shown here is derived from an EMBL/GenBank/DDBJ whole genome shotgun (WGS) entry which is preliminary data.</text>
</comment>
<dbReference type="InterPro" id="IPR052931">
    <property type="entry name" value="Prophage_regulatory_activator"/>
</dbReference>
<evidence type="ECO:0000313" key="2">
    <source>
        <dbReference type="Proteomes" id="UP001138802"/>
    </source>
</evidence>